<name>A0A1D8PDR0_CANAL</name>
<proteinExistence type="predicted"/>
<keyword evidence="4" id="KW-1185">Reference proteome</keyword>
<evidence type="ECO:0000313" key="3">
    <source>
        <dbReference type="EMBL" id="AOW26284.1"/>
    </source>
</evidence>
<evidence type="ECO:0000313" key="4">
    <source>
        <dbReference type="Proteomes" id="UP000000559"/>
    </source>
</evidence>
<accession>A0A1D8PDR0</accession>
<reference evidence="3 4" key="3">
    <citation type="journal article" date="2013" name="Genome Biol.">
        <title>Assembly of a phased diploid Candida albicans genome facilitates allele-specific measurements and provides a simple model for repeat and indel structure.</title>
        <authorList>
            <person name="Muzzey D."/>
            <person name="Schwartz K."/>
            <person name="Weissman J.S."/>
            <person name="Sherlock G."/>
        </authorList>
    </citation>
    <scope>NUCLEOTIDE SEQUENCE [LARGE SCALE GENOMIC DNA]</scope>
    <source>
        <strain evidence="4">SC5314 / ATCC MYA-2876</strain>
    </source>
</reference>
<dbReference type="CGD" id="CAL0000196976">
    <property type="gene designation" value="orf19.9386"/>
</dbReference>
<sequence length="452" mass="52941">MFLRYFSVAKIITKNDGGVFNKLVTLVNQQRSFAFKPTAVLFKSKKKKNKQSQIDQLTNALTKTTTQLATQIETIQHNQQEKQSQQQELNDNPKVESSPQTSLDPLIDLPFVPSSLNYSLNNSNLASIKRLIKLSKPDSTIDDGSNNWTFFETGLFWFKDELHQFDKELNFDTITNTDGLTSYITDKILELEIQIGEQLEKKSKENDNYVVNENYFINLIKLIRYKELFTILEKLKDNESLSLLKQFKNIIKLSKYQYYRYLSINEFLSNNGKTGYSNSDDLSMDEFYYYLISTNTINITQTDNYYKICPKLYQISQSSIFPSNIIAKQLLEMITELKLRYGKDETIMPWQKVNKQEISLLPLPIYHITNDSINNYIFSFLVSVEFDNFEILMDDACFGDIYKFKQAFGSTLVEPSKKTMLYIILQDQKRIRELFNDPRIFESYRELLSKQN</sequence>
<gene>
    <name evidence="3" type="ordered locus">CAALFM_C106220CA</name>
    <name evidence="2" type="ordered locus">orf19.9386</name>
</gene>
<dbReference type="SMR" id="A0A1D8PDR0"/>
<dbReference type="InParanoid" id="A0A1D8PDR0"/>
<dbReference type="VEuPathDB" id="FungiDB:C1_06220C_A"/>
<dbReference type="KEGG" id="cal:CAALFM_C106220CA"/>
<reference evidence="3 4" key="1">
    <citation type="journal article" date="2004" name="Proc. Natl. Acad. Sci. U.S.A.">
        <title>The diploid genome sequence of Candida albicans.</title>
        <authorList>
            <person name="Jones T."/>
            <person name="Federspiel N.A."/>
            <person name="Chibana H."/>
            <person name="Dungan J."/>
            <person name="Kalman S."/>
            <person name="Magee B.B."/>
            <person name="Newport G."/>
            <person name="Thorstenson Y.R."/>
            <person name="Agabian N."/>
            <person name="Magee P.T."/>
            <person name="Davis R.W."/>
            <person name="Scherer S."/>
        </authorList>
    </citation>
    <scope>NUCLEOTIDE SEQUENCE [LARGE SCALE GENOMIC DNA]</scope>
    <source>
        <strain evidence="4">SC5314 / ATCC MYA-2876</strain>
    </source>
</reference>
<dbReference type="AlphaFoldDB" id="A0A1D8PDR0"/>
<dbReference type="EMBL" id="CP017623">
    <property type="protein sequence ID" value="AOW26284.1"/>
    <property type="molecule type" value="Genomic_DNA"/>
</dbReference>
<dbReference type="GeneID" id="3647518"/>
<dbReference type="RefSeq" id="XP_710878.2">
    <property type="nucleotide sequence ID" value="XM_705786.2"/>
</dbReference>
<dbReference type="Proteomes" id="UP000000559">
    <property type="component" value="Chromosome 1"/>
</dbReference>
<feature type="compositionally biased region" description="Low complexity" evidence="1">
    <location>
        <begin position="76"/>
        <end position="87"/>
    </location>
</feature>
<feature type="region of interest" description="Disordered" evidence="1">
    <location>
        <begin position="76"/>
        <end position="102"/>
    </location>
</feature>
<organism evidence="3 4">
    <name type="scientific">Candida albicans (strain SC5314 / ATCC MYA-2876)</name>
    <name type="common">Yeast</name>
    <dbReference type="NCBI Taxonomy" id="237561"/>
    <lineage>
        <taxon>Eukaryota</taxon>
        <taxon>Fungi</taxon>
        <taxon>Dikarya</taxon>
        <taxon>Ascomycota</taxon>
        <taxon>Saccharomycotina</taxon>
        <taxon>Pichiomycetes</taxon>
        <taxon>Debaryomycetaceae</taxon>
        <taxon>Candida/Lodderomyces clade</taxon>
        <taxon>Candida</taxon>
    </lineage>
</organism>
<dbReference type="OrthoDB" id="10450223at2759"/>
<protein>
    <submittedName>
        <fullName evidence="3">Uncharacterized protein</fullName>
    </submittedName>
</protein>
<reference evidence="3 4" key="2">
    <citation type="journal article" date="2007" name="Genome Biol.">
        <title>Assembly of the Candida albicans genome into sixteen supercontigs aligned on the eight chromosomes.</title>
        <authorList>
            <person name="van het Hoog M."/>
            <person name="Rast T.J."/>
            <person name="Martchenko M."/>
            <person name="Grindle S."/>
            <person name="Dignard D."/>
            <person name="Hogues H."/>
            <person name="Cuomo C."/>
            <person name="Berriman M."/>
            <person name="Scherer S."/>
            <person name="Magee B.B."/>
            <person name="Whiteway M."/>
            <person name="Chibana H."/>
            <person name="Nantel A."/>
            <person name="Magee P.T."/>
        </authorList>
    </citation>
    <scope>GENOME REANNOTATION</scope>
    <source>
        <strain evidence="4">SC5314 / ATCC MYA-2876</strain>
    </source>
</reference>
<dbReference type="STRING" id="237561.A0A1D8PDR0"/>
<evidence type="ECO:0000256" key="1">
    <source>
        <dbReference type="SAM" id="MobiDB-lite"/>
    </source>
</evidence>
<evidence type="ECO:0000313" key="2">
    <source>
        <dbReference type="CGD" id="CAL0000196976"/>
    </source>
</evidence>